<dbReference type="GO" id="GO:0045471">
    <property type="term" value="P:response to ethanol"/>
    <property type="evidence" value="ECO:0007669"/>
    <property type="project" value="TreeGrafter"/>
</dbReference>
<feature type="domain" description="Biopterin-dependent aromatic amino acid hydroxylase family profile" evidence="8">
    <location>
        <begin position="137"/>
        <end position="265"/>
    </location>
</feature>
<feature type="binding site" evidence="7">
    <location>
        <position position="143"/>
    </location>
    <ligand>
        <name>Fe cation</name>
        <dbReference type="ChEBI" id="CHEBI:24875"/>
    </ligand>
</feature>
<reference evidence="10" key="1">
    <citation type="journal article" date="2013" name="Science">
        <title>Comparative analysis of bat genomes provides insight into the evolution of flight and immunity.</title>
        <authorList>
            <person name="Zhang G."/>
            <person name="Cowled C."/>
            <person name="Shi Z."/>
            <person name="Huang Z."/>
            <person name="Bishop-Lilly K.A."/>
            <person name="Fang X."/>
            <person name="Wynne J.W."/>
            <person name="Xiong Z."/>
            <person name="Baker M.L."/>
            <person name="Zhao W."/>
            <person name="Tachedjian M."/>
            <person name="Zhu Y."/>
            <person name="Zhou P."/>
            <person name="Jiang X."/>
            <person name="Ng J."/>
            <person name="Yang L."/>
            <person name="Wu L."/>
            <person name="Xiao J."/>
            <person name="Feng Y."/>
            <person name="Chen Y."/>
            <person name="Sun X."/>
            <person name="Zhang Y."/>
            <person name="Marsh G.A."/>
            <person name="Crameri G."/>
            <person name="Broder C.C."/>
            <person name="Frey K.G."/>
            <person name="Wang L.F."/>
            <person name="Wang J."/>
        </authorList>
    </citation>
    <scope>NUCLEOTIDE SEQUENCE [LARGE SCALE GENOMIC DNA]</scope>
</reference>
<evidence type="ECO:0000313" key="10">
    <source>
        <dbReference type="Proteomes" id="UP000010556"/>
    </source>
</evidence>
<dbReference type="PANTHER" id="PTHR11473:SF18">
    <property type="entry name" value="TYROSINE 3-MONOOXYGENASE"/>
    <property type="match status" value="1"/>
</dbReference>
<dbReference type="Proteomes" id="UP000010556">
    <property type="component" value="Unassembled WGS sequence"/>
</dbReference>
<dbReference type="AlphaFoldDB" id="L5LR85"/>
<evidence type="ECO:0000256" key="1">
    <source>
        <dbReference type="ARBA" id="ARBA00001954"/>
    </source>
</evidence>
<dbReference type="GO" id="GO:0030424">
    <property type="term" value="C:axon"/>
    <property type="evidence" value="ECO:0007669"/>
    <property type="project" value="TreeGrafter"/>
</dbReference>
<dbReference type="GO" id="GO:0043204">
    <property type="term" value="C:perikaryon"/>
    <property type="evidence" value="ECO:0007669"/>
    <property type="project" value="TreeGrafter"/>
</dbReference>
<dbReference type="InterPro" id="IPR036329">
    <property type="entry name" value="Aro-AA_hydroxylase_C_sf"/>
</dbReference>
<evidence type="ECO:0000256" key="5">
    <source>
        <dbReference type="ARBA" id="ARBA00023004"/>
    </source>
</evidence>
<evidence type="ECO:0000256" key="6">
    <source>
        <dbReference type="ARBA" id="ARBA00023033"/>
    </source>
</evidence>
<dbReference type="GO" id="GO:0005506">
    <property type="term" value="F:iron ion binding"/>
    <property type="evidence" value="ECO:0007669"/>
    <property type="project" value="InterPro"/>
</dbReference>
<dbReference type="PANTHER" id="PTHR11473">
    <property type="entry name" value="AROMATIC AMINO ACID HYDROXYLASE"/>
    <property type="match status" value="1"/>
</dbReference>
<dbReference type="GO" id="GO:0001666">
    <property type="term" value="P:response to hypoxia"/>
    <property type="evidence" value="ECO:0007669"/>
    <property type="project" value="TreeGrafter"/>
</dbReference>
<dbReference type="InterPro" id="IPR001273">
    <property type="entry name" value="ArAA_hydroxylase"/>
</dbReference>
<evidence type="ECO:0000256" key="7">
    <source>
        <dbReference type="PIRSR" id="PIRSR601273-2"/>
    </source>
</evidence>
<dbReference type="PRINTS" id="PR00372">
    <property type="entry name" value="FYWHYDRXLASE"/>
</dbReference>
<dbReference type="GO" id="GO:0006585">
    <property type="term" value="P:dopamine biosynthetic process from tyrosine"/>
    <property type="evidence" value="ECO:0007669"/>
    <property type="project" value="TreeGrafter"/>
</dbReference>
<evidence type="ECO:0000256" key="2">
    <source>
        <dbReference type="ARBA" id="ARBA00009712"/>
    </source>
</evidence>
<keyword evidence="4" id="KW-0560">Oxidoreductase</keyword>
<name>L5LR85_MYODS</name>
<keyword evidence="6 9" id="KW-0503">Monooxygenase</keyword>
<comment type="cofactor">
    <cofactor evidence="1 7">
        <name>Fe(2+)</name>
        <dbReference type="ChEBI" id="CHEBI:29033"/>
    </cofactor>
</comment>
<organism evidence="9 10">
    <name type="scientific">Myotis davidii</name>
    <name type="common">David's myotis</name>
    <dbReference type="NCBI Taxonomy" id="225400"/>
    <lineage>
        <taxon>Eukaryota</taxon>
        <taxon>Metazoa</taxon>
        <taxon>Chordata</taxon>
        <taxon>Craniata</taxon>
        <taxon>Vertebrata</taxon>
        <taxon>Euteleostomi</taxon>
        <taxon>Mammalia</taxon>
        <taxon>Eutheria</taxon>
        <taxon>Laurasiatheria</taxon>
        <taxon>Chiroptera</taxon>
        <taxon>Yangochiroptera</taxon>
        <taxon>Vespertilionidae</taxon>
        <taxon>Myotis</taxon>
    </lineage>
</organism>
<dbReference type="Gene3D" id="1.10.800.10">
    <property type="entry name" value="Aromatic amino acid hydroxylase"/>
    <property type="match status" value="2"/>
</dbReference>
<dbReference type="PROSITE" id="PS51410">
    <property type="entry name" value="BH4_AAA_HYDROXYL_2"/>
    <property type="match status" value="1"/>
</dbReference>
<dbReference type="GO" id="GO:0007507">
    <property type="term" value="P:heart development"/>
    <property type="evidence" value="ECO:0007669"/>
    <property type="project" value="TreeGrafter"/>
</dbReference>
<sequence>MPTPSASASQAKGFRRAVSELDAKQAEAIMAEAAAAAAEPGEPLGAGACVERDGKALLNLLFTLRGAKTAPLSRALKAFEGHAPHGPRLTAPSFRLSVRPSVCRCAVLWFPRKVSELDKCHHLVTKFDPDLDLDHPLYWFTVEFGLCKQNGEVKAYGAGLLSSYGELLHALSEEPEIRAFDPDAAALQPYQDQTYQSVYFVSESFSDAKDKLRSYAARIQRPFSVKFDPYTQAIDVLDSPRAIRSSLEGIQDEMHALAHALSAIS</sequence>
<dbReference type="Pfam" id="PF12549">
    <property type="entry name" value="TOH_N"/>
    <property type="match status" value="1"/>
</dbReference>
<accession>L5LR85</accession>
<evidence type="ECO:0000256" key="3">
    <source>
        <dbReference type="ARBA" id="ARBA00022723"/>
    </source>
</evidence>
<dbReference type="GO" id="GO:0004511">
    <property type="term" value="F:tyrosine 3-monooxygenase activity"/>
    <property type="evidence" value="ECO:0007669"/>
    <property type="project" value="InterPro"/>
</dbReference>
<keyword evidence="10" id="KW-1185">Reference proteome</keyword>
<dbReference type="InterPro" id="IPR021164">
    <property type="entry name" value="Tyrosine_hydroxylase_CS"/>
</dbReference>
<dbReference type="EMBL" id="KB109117">
    <property type="protein sequence ID" value="ELK28557.1"/>
    <property type="molecule type" value="Genomic_DNA"/>
</dbReference>
<comment type="similarity">
    <text evidence="2">Belongs to the biopterin-dependent aromatic amino acid hydroxylase family.</text>
</comment>
<dbReference type="Gene3D" id="3.30.70.260">
    <property type="match status" value="1"/>
</dbReference>
<evidence type="ECO:0000259" key="8">
    <source>
        <dbReference type="PROSITE" id="PS51410"/>
    </source>
</evidence>
<dbReference type="InterPro" id="IPR019774">
    <property type="entry name" value="Aromatic-AA_hydroxylase_C"/>
</dbReference>
<gene>
    <name evidence="9" type="ORF">MDA_GLEAN10004788</name>
</gene>
<dbReference type="Pfam" id="PF00351">
    <property type="entry name" value="Biopterin_H"/>
    <property type="match status" value="2"/>
</dbReference>
<dbReference type="InterPro" id="IPR036951">
    <property type="entry name" value="ArAA_hydroxylase_sf"/>
</dbReference>
<proteinExistence type="inferred from homology"/>
<keyword evidence="5 7" id="KW-0408">Iron</keyword>
<evidence type="ECO:0000313" key="9">
    <source>
        <dbReference type="EMBL" id="ELK28557.1"/>
    </source>
</evidence>
<dbReference type="GO" id="GO:0005737">
    <property type="term" value="C:cytoplasm"/>
    <property type="evidence" value="ECO:0007669"/>
    <property type="project" value="TreeGrafter"/>
</dbReference>
<keyword evidence="3 7" id="KW-0479">Metal-binding</keyword>
<evidence type="ECO:0000256" key="4">
    <source>
        <dbReference type="ARBA" id="ARBA00023002"/>
    </source>
</evidence>
<protein>
    <submittedName>
        <fullName evidence="9">Tyrosine 3-monooxygenase</fullName>
    </submittedName>
</protein>
<dbReference type="SUPFAM" id="SSF56534">
    <property type="entry name" value="Aromatic aminoacid monoxygenases, catalytic and oligomerization domains"/>
    <property type="match status" value="2"/>
</dbReference>